<dbReference type="EnsemblMetazoa" id="XM_024229375.1">
    <property type="protein sequence ID" value="XP_024085143.1"/>
    <property type="gene ID" value="LOC106673385"/>
</dbReference>
<evidence type="ECO:0000256" key="1">
    <source>
        <dbReference type="PROSITE-ProRule" id="PRU00497"/>
    </source>
</evidence>
<dbReference type="PROSITE" id="PS51155">
    <property type="entry name" value="CHIT_BIND_RR_2"/>
    <property type="match status" value="1"/>
</dbReference>
<dbReference type="EnsemblMetazoa" id="XM_024229376.1">
    <property type="protein sequence ID" value="XP_024085144.1"/>
    <property type="gene ID" value="LOC106673385"/>
</dbReference>
<accession>A0A8I6TMS7</accession>
<sequence length="147" mass="16204">MLSRSPPVLYSLSPSPIMLSILLIFGVCSAENILLNRYGLPPSEQAAFPIIETSPVQTSTETIAQGEENPLSIPINSRLSIQDQRLQYTHGFSDDSGTTVSEQGRLLSTNEGWEYVIVKKGSYSYISPEGVRVKVNYIADHNGFRIV</sequence>
<dbReference type="PANTHER" id="PTHR10380">
    <property type="entry name" value="CUTICLE PROTEIN"/>
    <property type="match status" value="1"/>
</dbReference>
<evidence type="ECO:0000313" key="2">
    <source>
        <dbReference type="EnsemblMetazoa" id="XP_024085144.1"/>
    </source>
</evidence>
<dbReference type="Pfam" id="PF00379">
    <property type="entry name" value="Chitin_bind_4"/>
    <property type="match status" value="1"/>
</dbReference>
<dbReference type="PANTHER" id="PTHR10380:SF196">
    <property type="entry name" value="CUTICULAR PROTEIN 72EA"/>
    <property type="match status" value="1"/>
</dbReference>
<dbReference type="EnsemblMetazoa" id="XM_024229377.1">
    <property type="protein sequence ID" value="XP_024085145.1"/>
    <property type="gene ID" value="LOC106673385"/>
</dbReference>
<keyword evidence="3" id="KW-1185">Reference proteome</keyword>
<dbReference type="RefSeq" id="XP_024085143.1">
    <property type="nucleotide sequence ID" value="XM_024229375.1"/>
</dbReference>
<dbReference type="InterPro" id="IPR050468">
    <property type="entry name" value="Cuticle_Struct_Prot"/>
</dbReference>
<dbReference type="GO" id="GO:0008010">
    <property type="term" value="F:structural constituent of chitin-based larval cuticle"/>
    <property type="evidence" value="ECO:0007669"/>
    <property type="project" value="TreeGrafter"/>
</dbReference>
<dbReference type="GO" id="GO:0062129">
    <property type="term" value="C:chitin-based extracellular matrix"/>
    <property type="evidence" value="ECO:0007669"/>
    <property type="project" value="TreeGrafter"/>
</dbReference>
<proteinExistence type="predicted"/>
<dbReference type="Proteomes" id="UP000494040">
    <property type="component" value="Unassembled WGS sequence"/>
</dbReference>
<protein>
    <submittedName>
        <fullName evidence="2">Uncharacterized protein</fullName>
    </submittedName>
</protein>
<keyword evidence="1" id="KW-0193">Cuticle</keyword>
<dbReference type="RefSeq" id="XP_024085145.1">
    <property type="nucleotide sequence ID" value="XM_024229377.1"/>
</dbReference>
<name>A0A8I6TMS7_CIMLE</name>
<dbReference type="GeneID" id="106673385"/>
<evidence type="ECO:0000313" key="3">
    <source>
        <dbReference type="Proteomes" id="UP000494040"/>
    </source>
</evidence>
<organism evidence="2 3">
    <name type="scientific">Cimex lectularius</name>
    <name type="common">Bed bug</name>
    <name type="synonym">Acanthia lectularia</name>
    <dbReference type="NCBI Taxonomy" id="79782"/>
    <lineage>
        <taxon>Eukaryota</taxon>
        <taxon>Metazoa</taxon>
        <taxon>Ecdysozoa</taxon>
        <taxon>Arthropoda</taxon>
        <taxon>Hexapoda</taxon>
        <taxon>Insecta</taxon>
        <taxon>Pterygota</taxon>
        <taxon>Neoptera</taxon>
        <taxon>Paraneoptera</taxon>
        <taxon>Hemiptera</taxon>
        <taxon>Heteroptera</taxon>
        <taxon>Panheteroptera</taxon>
        <taxon>Cimicomorpha</taxon>
        <taxon>Cimicidae</taxon>
        <taxon>Cimex</taxon>
    </lineage>
</organism>
<dbReference type="OrthoDB" id="10258877at2759"/>
<dbReference type="InterPro" id="IPR000618">
    <property type="entry name" value="Insect_cuticle"/>
</dbReference>
<dbReference type="AlphaFoldDB" id="A0A8I6TMS7"/>
<reference evidence="2" key="1">
    <citation type="submission" date="2022-01" db="UniProtKB">
        <authorList>
            <consortium name="EnsemblMetazoa"/>
        </authorList>
    </citation>
    <scope>IDENTIFICATION</scope>
</reference>
<dbReference type="RefSeq" id="XP_024085144.1">
    <property type="nucleotide sequence ID" value="XM_024229376.1"/>
</dbReference>